<dbReference type="EMBL" id="JBBPEH010000014">
    <property type="protein sequence ID" value="KAK7530148.1"/>
    <property type="molecule type" value="Genomic_DNA"/>
</dbReference>
<sequence length="205" mass="21917">MEPRGCHHLVCTVHKGAREVAVAVAARSTTHGLIGRLAGLLTHGHESIDCMYADSFLVPILLPPHPRSPSRLQPTLRINATSFHYFPPRFSSPFSFSLLQPTSPSSRPFPRRPASIATVSSTQVAGASAGAGQSVDGESLVVSNSGSSWPADTSVYYPPLLHSASGRWSIRARRASRAVGRTEAPPACLVECGLRDERKRGGERG</sequence>
<comment type="caution">
    <text evidence="1">The sequence shown here is derived from an EMBL/GenBank/DDBJ whole genome shotgun (WGS) entry which is preliminary data.</text>
</comment>
<keyword evidence="2" id="KW-1185">Reference proteome</keyword>
<evidence type="ECO:0000313" key="1">
    <source>
        <dbReference type="EMBL" id="KAK7530148.1"/>
    </source>
</evidence>
<proteinExistence type="predicted"/>
<accession>A0ABR1L675</accession>
<organism evidence="1 2">
    <name type="scientific">Phyllosticta citribraziliensis</name>
    <dbReference type="NCBI Taxonomy" id="989973"/>
    <lineage>
        <taxon>Eukaryota</taxon>
        <taxon>Fungi</taxon>
        <taxon>Dikarya</taxon>
        <taxon>Ascomycota</taxon>
        <taxon>Pezizomycotina</taxon>
        <taxon>Dothideomycetes</taxon>
        <taxon>Dothideomycetes incertae sedis</taxon>
        <taxon>Botryosphaeriales</taxon>
        <taxon>Phyllostictaceae</taxon>
        <taxon>Phyllosticta</taxon>
    </lineage>
</organism>
<dbReference type="Proteomes" id="UP001360953">
    <property type="component" value="Unassembled WGS sequence"/>
</dbReference>
<protein>
    <submittedName>
        <fullName evidence="1">Uncharacterized protein</fullName>
    </submittedName>
</protein>
<dbReference type="GeneID" id="92026961"/>
<gene>
    <name evidence="1" type="ORF">J3D65DRAFT_147439</name>
</gene>
<name>A0ABR1L675_9PEZI</name>
<evidence type="ECO:0000313" key="2">
    <source>
        <dbReference type="Proteomes" id="UP001360953"/>
    </source>
</evidence>
<reference evidence="1 2" key="1">
    <citation type="submission" date="2024-04" db="EMBL/GenBank/DDBJ databases">
        <title>Phyllosticta paracitricarpa is synonymous to the EU quarantine fungus P. citricarpa based on phylogenomic analyses.</title>
        <authorList>
            <consortium name="Lawrence Berkeley National Laboratory"/>
            <person name="Van ingen-buijs V.A."/>
            <person name="Van westerhoven A.C."/>
            <person name="Haridas S."/>
            <person name="Skiadas P."/>
            <person name="Martin F."/>
            <person name="Groenewald J.Z."/>
            <person name="Crous P.W."/>
            <person name="Seidl M.F."/>
        </authorList>
    </citation>
    <scope>NUCLEOTIDE SEQUENCE [LARGE SCALE GENOMIC DNA]</scope>
    <source>
        <strain evidence="1 2">CPC 17464</strain>
    </source>
</reference>
<dbReference type="RefSeq" id="XP_066650387.1">
    <property type="nucleotide sequence ID" value="XM_066794055.1"/>
</dbReference>